<protein>
    <recommendedName>
        <fullName evidence="1">BCE-2095-like N-terminal domain-containing protein</fullName>
    </recommendedName>
</protein>
<comment type="caution">
    <text evidence="2">The sequence shown here is derived from an EMBL/GenBank/DDBJ whole genome shotgun (WGS) entry which is preliminary data.</text>
</comment>
<proteinExistence type="predicted"/>
<dbReference type="InterPro" id="IPR029058">
    <property type="entry name" value="AB_hydrolase_fold"/>
</dbReference>
<dbReference type="AlphaFoldDB" id="A0A402A6Z5"/>
<evidence type="ECO:0000259" key="1">
    <source>
        <dbReference type="Pfam" id="PF22316"/>
    </source>
</evidence>
<feature type="domain" description="BCE-2095-like N-terminal" evidence="1">
    <location>
        <begin position="5"/>
        <end position="106"/>
    </location>
</feature>
<evidence type="ECO:0000313" key="2">
    <source>
        <dbReference type="EMBL" id="GCE14904.1"/>
    </source>
</evidence>
<dbReference type="Proteomes" id="UP000287352">
    <property type="component" value="Unassembled WGS sequence"/>
</dbReference>
<sequence length="314" mass="36028">MEEATYGHLQQRLIQLYLDQHYTQALEFIEQEEKRFPENTLEIAYWRLCLLTLTERQTEALHLFRETVDQGGWFGPMMLEQDPDLVTLRPLPAFQDLLEVCRQRFHKIKETIQPELFVEEPVTHSTTYPLLIALHGNEGNARSTMDIWRQSTAQGWLIGAPTSSQIVGPHSCVWDDRQAGVHEIRMHLSKLTNEYPLDLERVVIGGYSMGAGLAIWTVLNQFVKTCGFIAFAPYLTPEELEALPALLKNPDLAQVHGTILVGEKDSTCLNVSRRVVELMHAHHLPCTLQIHPELDHRYPSNFPEFLSRGLTIFH</sequence>
<dbReference type="Pfam" id="PF22316">
    <property type="entry name" value="ABhydrolase-like_N"/>
    <property type="match status" value="1"/>
</dbReference>
<evidence type="ECO:0000313" key="3">
    <source>
        <dbReference type="Proteomes" id="UP000287352"/>
    </source>
</evidence>
<gene>
    <name evidence="2" type="ORF">KTT_47630</name>
</gene>
<name>A0A402A6Z5_9CHLR</name>
<keyword evidence="3" id="KW-1185">Reference proteome</keyword>
<accession>A0A402A6Z5</accession>
<organism evidence="2 3">
    <name type="scientific">Tengunoibacter tsumagoiensis</name>
    <dbReference type="NCBI Taxonomy" id="2014871"/>
    <lineage>
        <taxon>Bacteria</taxon>
        <taxon>Bacillati</taxon>
        <taxon>Chloroflexota</taxon>
        <taxon>Ktedonobacteria</taxon>
        <taxon>Ktedonobacterales</taxon>
        <taxon>Dictyobacteraceae</taxon>
        <taxon>Tengunoibacter</taxon>
    </lineage>
</organism>
<reference evidence="3" key="1">
    <citation type="submission" date="2018-12" db="EMBL/GenBank/DDBJ databases">
        <title>Tengunoibacter tsumagoiensis gen. nov., sp. nov., Dictyobacter kobayashii sp. nov., D. alpinus sp. nov., and D. joshuensis sp. nov. and description of Dictyobacteraceae fam. nov. within the order Ktedonobacterales isolated from Tengu-no-mugimeshi.</title>
        <authorList>
            <person name="Wang C.M."/>
            <person name="Zheng Y."/>
            <person name="Sakai Y."/>
            <person name="Toyoda A."/>
            <person name="Minakuchi Y."/>
            <person name="Abe K."/>
            <person name="Yokota A."/>
            <person name="Yabe S."/>
        </authorList>
    </citation>
    <scope>NUCLEOTIDE SEQUENCE [LARGE SCALE GENOMIC DNA]</scope>
    <source>
        <strain evidence="3">Uno3</strain>
    </source>
</reference>
<dbReference type="Gene3D" id="3.40.50.1820">
    <property type="entry name" value="alpha/beta hydrolase"/>
    <property type="match status" value="1"/>
</dbReference>
<dbReference type="EMBL" id="BIFR01000002">
    <property type="protein sequence ID" value="GCE14904.1"/>
    <property type="molecule type" value="Genomic_DNA"/>
</dbReference>
<dbReference type="InterPro" id="IPR054527">
    <property type="entry name" value="BCE_2095-like_N"/>
</dbReference>
<dbReference type="SUPFAM" id="SSF53474">
    <property type="entry name" value="alpha/beta-Hydrolases"/>
    <property type="match status" value="1"/>
</dbReference>
<dbReference type="RefSeq" id="WP_126582432.1">
    <property type="nucleotide sequence ID" value="NZ_BIFR01000002.1"/>
</dbReference>
<dbReference type="OrthoDB" id="145713at2"/>